<protein>
    <submittedName>
        <fullName evidence="2">Uncharacterized protein</fullName>
    </submittedName>
</protein>
<evidence type="ECO:0000313" key="3">
    <source>
        <dbReference type="Proteomes" id="UP000078200"/>
    </source>
</evidence>
<name>A0A1A9UXS8_GLOAU</name>
<evidence type="ECO:0000313" key="2">
    <source>
        <dbReference type="EnsemblMetazoa" id="GAUT019202-PA"/>
    </source>
</evidence>
<dbReference type="Proteomes" id="UP000078200">
    <property type="component" value="Unassembled WGS sequence"/>
</dbReference>
<feature type="region of interest" description="Disordered" evidence="1">
    <location>
        <begin position="1"/>
        <end position="24"/>
    </location>
</feature>
<sequence length="165" mass="19526">MGERRGNRLDGRDTPDGQQRHYGDDERLLVHGVLKQHYYDKHNHDDDDVKLLAQLYVARRHDVTNRHDAVQYDANRRHDDVHQHDDFDERHDDRPRDLYSARSGAFYAVGVVLVSNAQWHKSRNLFVRTLFTALLKVIKTLRQTTHVIRITQLEACRENKKHNSK</sequence>
<keyword evidence="3" id="KW-1185">Reference proteome</keyword>
<proteinExistence type="predicted"/>
<dbReference type="EnsemblMetazoa" id="GAUT019202-RA">
    <property type="protein sequence ID" value="GAUT019202-PA"/>
    <property type="gene ID" value="GAUT019202"/>
</dbReference>
<reference evidence="2" key="1">
    <citation type="submission" date="2020-05" db="UniProtKB">
        <authorList>
            <consortium name="EnsemblMetazoa"/>
        </authorList>
    </citation>
    <scope>IDENTIFICATION</scope>
    <source>
        <strain evidence="2">TTRI</strain>
    </source>
</reference>
<dbReference type="VEuPathDB" id="VectorBase:GAUT019202"/>
<dbReference type="AlphaFoldDB" id="A0A1A9UXS8"/>
<organism evidence="2 3">
    <name type="scientific">Glossina austeni</name>
    <name type="common">Savannah tsetse fly</name>
    <dbReference type="NCBI Taxonomy" id="7395"/>
    <lineage>
        <taxon>Eukaryota</taxon>
        <taxon>Metazoa</taxon>
        <taxon>Ecdysozoa</taxon>
        <taxon>Arthropoda</taxon>
        <taxon>Hexapoda</taxon>
        <taxon>Insecta</taxon>
        <taxon>Pterygota</taxon>
        <taxon>Neoptera</taxon>
        <taxon>Endopterygota</taxon>
        <taxon>Diptera</taxon>
        <taxon>Brachycera</taxon>
        <taxon>Muscomorpha</taxon>
        <taxon>Hippoboscoidea</taxon>
        <taxon>Glossinidae</taxon>
        <taxon>Glossina</taxon>
    </lineage>
</organism>
<accession>A0A1A9UXS8</accession>
<evidence type="ECO:0000256" key="1">
    <source>
        <dbReference type="SAM" id="MobiDB-lite"/>
    </source>
</evidence>